<evidence type="ECO:0000313" key="3">
    <source>
        <dbReference type="Proteomes" id="UP000308705"/>
    </source>
</evidence>
<proteinExistence type="predicted"/>
<dbReference type="InterPro" id="IPR010866">
    <property type="entry name" value="A-2_8-polyST"/>
</dbReference>
<dbReference type="EMBL" id="SZQA01000082">
    <property type="protein sequence ID" value="TKK77198.1"/>
    <property type="molecule type" value="Genomic_DNA"/>
</dbReference>
<dbReference type="OrthoDB" id="3723482at2"/>
<keyword evidence="3" id="KW-1185">Reference proteome</keyword>
<sequence>MTQVFHASRFFGAMSLAAAIDAGAFGPPGSAERVLIVTNNAPIPEAALGLDEAPGFGALRDRFDRIVSWNEIIAPLHPSDWKPRSIEAPMLGRLLQSALGLEHIEEMVLESVIVPPARALPGLFKDAMLTIYSDGLMAHSPTRDVLPGEISQRITRLLHLDLVPGLTPLLLGEYGVPAQPLPPGAFTDVVGRVAAASGPMPEGEAIVLGQYLSSLGILTPDEEFKLHADMIRGVIAHGHRSIVFKPHPAAGRRQGRELAQIAAGLNASLTVAPDEVPAEVLFAARRARLVVSCFSTALMTARRFFGLPVATVGADLLLERLTPYENSNRVPVTIVDATIPRLDADGTLTEPSVGDVPGLVEAVAYCMQSAAHPGLRPAAEAYVKANGPMRYFKKKRLEALDLIAKPAPPPPPPPKTGLARLKQIVKG</sequence>
<dbReference type="AlphaFoldDB" id="A0A4U3LN35"/>
<reference evidence="2 3" key="1">
    <citation type="submission" date="2019-04" db="EMBL/GenBank/DDBJ databases">
        <title>Herbidospora sp. NEAU-GS14.nov., a novel actinomycete isolated from soil.</title>
        <authorList>
            <person name="Han L."/>
        </authorList>
    </citation>
    <scope>NUCLEOTIDE SEQUENCE [LARGE SCALE GENOMIC DNA]</scope>
    <source>
        <strain evidence="2 3">NEAU-GS14</strain>
    </source>
</reference>
<feature type="region of interest" description="Disordered" evidence="1">
    <location>
        <begin position="404"/>
        <end position="427"/>
    </location>
</feature>
<evidence type="ECO:0000256" key="1">
    <source>
        <dbReference type="SAM" id="MobiDB-lite"/>
    </source>
</evidence>
<feature type="compositionally biased region" description="Pro residues" evidence="1">
    <location>
        <begin position="406"/>
        <end position="415"/>
    </location>
</feature>
<comment type="caution">
    <text evidence="2">The sequence shown here is derived from an EMBL/GenBank/DDBJ whole genome shotgun (WGS) entry which is preliminary data.</text>
</comment>
<accession>A0A4U3LN35</accession>
<evidence type="ECO:0008006" key="4">
    <source>
        <dbReference type="Google" id="ProtNLM"/>
    </source>
</evidence>
<dbReference type="Pfam" id="PF07388">
    <property type="entry name" value="A-2_8-polyST"/>
    <property type="match status" value="1"/>
</dbReference>
<protein>
    <recommendedName>
        <fullName evidence="4">UDP-N-acetyl glucosamine 2-epimerase</fullName>
    </recommendedName>
</protein>
<name>A0A4U3LN35_9ACTN</name>
<organism evidence="2 3">
    <name type="scientific">Herbidospora galbida</name>
    <dbReference type="NCBI Taxonomy" id="2575442"/>
    <lineage>
        <taxon>Bacteria</taxon>
        <taxon>Bacillati</taxon>
        <taxon>Actinomycetota</taxon>
        <taxon>Actinomycetes</taxon>
        <taxon>Streptosporangiales</taxon>
        <taxon>Streptosporangiaceae</taxon>
        <taxon>Herbidospora</taxon>
    </lineage>
</organism>
<dbReference type="RefSeq" id="WP_137251910.1">
    <property type="nucleotide sequence ID" value="NZ_SZQA01000082.1"/>
</dbReference>
<gene>
    <name evidence="2" type="ORF">FDA94_38300</name>
</gene>
<evidence type="ECO:0000313" key="2">
    <source>
        <dbReference type="EMBL" id="TKK77198.1"/>
    </source>
</evidence>
<dbReference type="Proteomes" id="UP000308705">
    <property type="component" value="Unassembled WGS sequence"/>
</dbReference>